<organism evidence="2">
    <name type="scientific">Tanacetum cinerariifolium</name>
    <name type="common">Dalmatian daisy</name>
    <name type="synonym">Chrysanthemum cinerariifolium</name>
    <dbReference type="NCBI Taxonomy" id="118510"/>
    <lineage>
        <taxon>Eukaryota</taxon>
        <taxon>Viridiplantae</taxon>
        <taxon>Streptophyta</taxon>
        <taxon>Embryophyta</taxon>
        <taxon>Tracheophyta</taxon>
        <taxon>Spermatophyta</taxon>
        <taxon>Magnoliopsida</taxon>
        <taxon>eudicotyledons</taxon>
        <taxon>Gunneridae</taxon>
        <taxon>Pentapetalae</taxon>
        <taxon>asterids</taxon>
        <taxon>campanulids</taxon>
        <taxon>Asterales</taxon>
        <taxon>Asteraceae</taxon>
        <taxon>Asteroideae</taxon>
        <taxon>Anthemideae</taxon>
        <taxon>Anthemidinae</taxon>
        <taxon>Tanacetum</taxon>
    </lineage>
</organism>
<feature type="region of interest" description="Disordered" evidence="1">
    <location>
        <begin position="105"/>
        <end position="127"/>
    </location>
</feature>
<feature type="compositionally biased region" description="Low complexity" evidence="1">
    <location>
        <begin position="68"/>
        <end position="81"/>
    </location>
</feature>
<feature type="non-terminal residue" evidence="2">
    <location>
        <position position="1"/>
    </location>
</feature>
<accession>A0A699UDE8</accession>
<gene>
    <name evidence="2" type="ORF">Tci_892002</name>
</gene>
<sequence>WDVLPAPHVAACWRPAGRGWRAQRCRAAPIAVAVGPGGCRSRPGFARCGCARLRAGWCAGRGHRSSRGRPSPGARSAGRAGQTQLLVHKLLGVVHKYRIAHDAHRQVHAGAGREQRHRPNAPVHPPATPAAVELVLRQRQNAGHQKRGYADKHAVN</sequence>
<feature type="region of interest" description="Disordered" evidence="1">
    <location>
        <begin position="61"/>
        <end position="81"/>
    </location>
</feature>
<dbReference type="AlphaFoldDB" id="A0A699UDE8"/>
<evidence type="ECO:0000256" key="1">
    <source>
        <dbReference type="SAM" id="MobiDB-lite"/>
    </source>
</evidence>
<proteinExistence type="predicted"/>
<evidence type="ECO:0000313" key="2">
    <source>
        <dbReference type="EMBL" id="GFD20033.1"/>
    </source>
</evidence>
<reference evidence="2" key="1">
    <citation type="journal article" date="2019" name="Sci. Rep.">
        <title>Draft genome of Tanacetum cinerariifolium, the natural source of mosquito coil.</title>
        <authorList>
            <person name="Yamashiro T."/>
            <person name="Shiraishi A."/>
            <person name="Satake H."/>
            <person name="Nakayama K."/>
        </authorList>
    </citation>
    <scope>NUCLEOTIDE SEQUENCE</scope>
</reference>
<name>A0A699UDE8_TANCI</name>
<comment type="caution">
    <text evidence="2">The sequence shown here is derived from an EMBL/GenBank/DDBJ whole genome shotgun (WGS) entry which is preliminary data.</text>
</comment>
<protein>
    <submittedName>
        <fullName evidence="2">Uncharacterized protein</fullName>
    </submittedName>
</protein>
<dbReference type="EMBL" id="BKCJ011319102">
    <property type="protein sequence ID" value="GFD20033.1"/>
    <property type="molecule type" value="Genomic_DNA"/>
</dbReference>